<dbReference type="InterPro" id="IPR007310">
    <property type="entry name" value="Aerobactin_biosyn_IucA/IucC_N"/>
</dbReference>
<evidence type="ECO:0000259" key="3">
    <source>
        <dbReference type="Pfam" id="PF04183"/>
    </source>
</evidence>
<evidence type="ECO:0000313" key="5">
    <source>
        <dbReference type="EMBL" id="MBB5866959.1"/>
    </source>
</evidence>
<accession>A0A841BIG2</accession>
<dbReference type="PANTHER" id="PTHR34384">
    <property type="entry name" value="L-2,3-DIAMINOPROPANOATE--CITRATE LIGASE"/>
    <property type="match status" value="1"/>
</dbReference>
<keyword evidence="6" id="KW-1185">Reference proteome</keyword>
<dbReference type="Gene3D" id="1.10.510.40">
    <property type="match status" value="1"/>
</dbReference>
<reference evidence="5 6" key="1">
    <citation type="submission" date="2020-08" db="EMBL/GenBank/DDBJ databases">
        <title>Sequencing the genomes of 1000 actinobacteria strains.</title>
        <authorList>
            <person name="Klenk H.-P."/>
        </authorList>
    </citation>
    <scope>NUCLEOTIDE SEQUENCE [LARGE SCALE GENOMIC DNA]</scope>
    <source>
        <strain evidence="5 6">DSM 45362</strain>
    </source>
</reference>
<evidence type="ECO:0000313" key="6">
    <source>
        <dbReference type="Proteomes" id="UP000587527"/>
    </source>
</evidence>
<gene>
    <name evidence="5" type="ORF">F4553_000338</name>
</gene>
<dbReference type="Gene3D" id="6.10.250.3370">
    <property type="match status" value="1"/>
</dbReference>
<proteinExistence type="inferred from homology"/>
<comment type="similarity">
    <text evidence="2">Belongs to the IucA/IucC family.</text>
</comment>
<evidence type="ECO:0000256" key="2">
    <source>
        <dbReference type="ARBA" id="ARBA00007832"/>
    </source>
</evidence>
<dbReference type="AlphaFoldDB" id="A0A841BIG2"/>
<dbReference type="GO" id="GO:0019290">
    <property type="term" value="P:siderophore biosynthetic process"/>
    <property type="evidence" value="ECO:0007669"/>
    <property type="project" value="InterPro"/>
</dbReference>
<dbReference type="Pfam" id="PF04183">
    <property type="entry name" value="IucA_IucC"/>
    <property type="match status" value="2"/>
</dbReference>
<dbReference type="PANTHER" id="PTHR34384:SF5">
    <property type="entry name" value="L-2,3-DIAMINOPROPANOATE--CITRATE LIGASE"/>
    <property type="match status" value="1"/>
</dbReference>
<dbReference type="RefSeq" id="WP_312875057.1">
    <property type="nucleotide sequence ID" value="NZ_JACHMN010000001.1"/>
</dbReference>
<dbReference type="Proteomes" id="UP000587527">
    <property type="component" value="Unassembled WGS sequence"/>
</dbReference>
<dbReference type="InterPro" id="IPR037455">
    <property type="entry name" value="LucA/IucC-like"/>
</dbReference>
<dbReference type="Pfam" id="PF06276">
    <property type="entry name" value="FhuF"/>
    <property type="match status" value="1"/>
</dbReference>
<dbReference type="GO" id="GO:0016881">
    <property type="term" value="F:acid-amino acid ligase activity"/>
    <property type="evidence" value="ECO:0007669"/>
    <property type="project" value="UniProtKB-ARBA"/>
</dbReference>
<dbReference type="EMBL" id="JACHMN010000001">
    <property type="protein sequence ID" value="MBB5866959.1"/>
    <property type="molecule type" value="Genomic_DNA"/>
</dbReference>
<dbReference type="InterPro" id="IPR022770">
    <property type="entry name" value="IucA/IucC-like_C"/>
</dbReference>
<protein>
    <submittedName>
        <fullName evidence="5">Siderophore synthetase component</fullName>
    </submittedName>
</protein>
<feature type="domain" description="Aerobactin siderophore biosynthesis IucA/IucC N-terminal" evidence="3">
    <location>
        <begin position="170"/>
        <end position="220"/>
    </location>
</feature>
<organism evidence="5 6">
    <name type="scientific">Allocatelliglobosispora scoriae</name>
    <dbReference type="NCBI Taxonomy" id="643052"/>
    <lineage>
        <taxon>Bacteria</taxon>
        <taxon>Bacillati</taxon>
        <taxon>Actinomycetota</taxon>
        <taxon>Actinomycetes</taxon>
        <taxon>Micromonosporales</taxon>
        <taxon>Micromonosporaceae</taxon>
        <taxon>Allocatelliglobosispora</taxon>
    </lineage>
</organism>
<feature type="domain" description="Aerobactin siderophore biosynthesis IucA/IucC N-terminal" evidence="3">
    <location>
        <begin position="232"/>
        <end position="360"/>
    </location>
</feature>
<evidence type="ECO:0000259" key="4">
    <source>
        <dbReference type="Pfam" id="PF06276"/>
    </source>
</evidence>
<sequence length="549" mass="58117">MTGTPDAMPDPGQTREALRVHQPDLINRYDARLPGARAAILARLWGAINREPIPGIAERRAVGSDSLITFTDGARLIGAASAAAAFAIPPDDLHLTLSRPGGGETRHTDPAVLLRALALPVPVPAERIDRFAKELANSVANLALGRADQPFHPDGTPGLLAEWAGRPGALAALEQAVVDGHPLHPGCRTRSGMSTADVLAYGPEHHPAMTLPVYEVPADRWLSSGAGLAPRLPVHPWQAEHLLAEFGHLKLTGDRIAVAPLMSLRTLASLSDPSRHYKTSIGVQMTSAVRQVSPAAVHNGPRVGALLGQLGADQGLAVCPEPAAGCVVHDGTPLGSLAVALRRVPLPGPGEVWLPPAALTARNTDGRPVLVEAVTMGYGGHPVAFWRDLVNVVVPPLLMLLGRGVGLEAHGQNLLLRLAYGRPSGLGYRDFGGLRVHAGRLRRIGLEAPKLRGDLLTTDEDALRAKVVASAFATVLSELAATLAREYDTDPDSLWRMVAVRVDEAPDPLDRAALLEAPWRMKATTAMRLAADPLTDIWTDVPNPLEAPA</sequence>
<comment type="pathway">
    <text evidence="1">Siderophore biosynthesis.</text>
</comment>
<name>A0A841BIG2_9ACTN</name>
<feature type="domain" description="Aerobactin siderophore biosynthesis IucA/IucC-like C-terminal" evidence="4">
    <location>
        <begin position="384"/>
        <end position="530"/>
    </location>
</feature>
<evidence type="ECO:0000256" key="1">
    <source>
        <dbReference type="ARBA" id="ARBA00004924"/>
    </source>
</evidence>
<comment type="caution">
    <text evidence="5">The sequence shown here is derived from an EMBL/GenBank/DDBJ whole genome shotgun (WGS) entry which is preliminary data.</text>
</comment>